<keyword evidence="3" id="KW-1185">Reference proteome</keyword>
<reference evidence="2 3" key="1">
    <citation type="submission" date="2016-10" db="EMBL/GenBank/DDBJ databases">
        <authorList>
            <person name="de Groot N.N."/>
        </authorList>
    </citation>
    <scope>NUCLEOTIDE SEQUENCE [LARGE SCALE GENOMIC DNA]</scope>
    <source>
        <strain evidence="2 3">CGMCC 4.5506</strain>
    </source>
</reference>
<dbReference type="InterPro" id="IPR050855">
    <property type="entry name" value="NDM-1-like"/>
</dbReference>
<name>A0A1G6I514_9PSEU</name>
<protein>
    <submittedName>
        <fullName evidence="2">Glyoxylase, beta-lactamase superfamily II</fullName>
    </submittedName>
</protein>
<dbReference type="Proteomes" id="UP000199494">
    <property type="component" value="Unassembled WGS sequence"/>
</dbReference>
<evidence type="ECO:0000259" key="1">
    <source>
        <dbReference type="SMART" id="SM00849"/>
    </source>
</evidence>
<dbReference type="PANTHER" id="PTHR42951">
    <property type="entry name" value="METALLO-BETA-LACTAMASE DOMAIN-CONTAINING"/>
    <property type="match status" value="1"/>
</dbReference>
<gene>
    <name evidence="2" type="ORF">SAMN05421630_10173</name>
</gene>
<dbReference type="SMART" id="SM00849">
    <property type="entry name" value="Lactamase_B"/>
    <property type="match status" value="1"/>
</dbReference>
<organism evidence="2 3">
    <name type="scientific">Prauserella marina</name>
    <dbReference type="NCBI Taxonomy" id="530584"/>
    <lineage>
        <taxon>Bacteria</taxon>
        <taxon>Bacillati</taxon>
        <taxon>Actinomycetota</taxon>
        <taxon>Actinomycetes</taxon>
        <taxon>Pseudonocardiales</taxon>
        <taxon>Pseudonocardiaceae</taxon>
        <taxon>Prauserella</taxon>
    </lineage>
</organism>
<dbReference type="PANTHER" id="PTHR42951:SF4">
    <property type="entry name" value="ACYL-COENZYME A THIOESTERASE MBLAC2"/>
    <property type="match status" value="1"/>
</dbReference>
<dbReference type="EMBL" id="FMZE01000001">
    <property type="protein sequence ID" value="SDC01632.1"/>
    <property type="molecule type" value="Genomic_DNA"/>
</dbReference>
<accession>A0A1G6I514</accession>
<dbReference type="AlphaFoldDB" id="A0A1G6I514"/>
<sequence>MMAARDAFSSLPGDHMTEDADGRWIPLGEGVFARRYRELDLTVGLVTGSDSCLVVDTRGDAAQGGELAAAVRELTPLPWAVAITHAHFDHAFGTEAFLPCDVWAHEHCATELAAGGTAARDAWVLRYRQRGEPETANRIAATTIVPPSRIVRDEAVLDLGGRTVRLFHPGPAHSRGDLVVEVPDAGVVFAGDLVEHAPGGSFTAESFGSDTTLDNWPHALTAVGERIVVPGHGEPVGQPFVATQRRLLDELVTLRNALRSGELSSDEVLARSLLPADVTLAALRSG</sequence>
<proteinExistence type="predicted"/>
<dbReference type="Gene3D" id="3.60.15.10">
    <property type="entry name" value="Ribonuclease Z/Hydroxyacylglutathione hydrolase-like"/>
    <property type="match status" value="1"/>
</dbReference>
<evidence type="ECO:0000313" key="2">
    <source>
        <dbReference type="EMBL" id="SDC01632.1"/>
    </source>
</evidence>
<dbReference type="CDD" id="cd16282">
    <property type="entry name" value="metallo-hydrolase-like_MBL-fold"/>
    <property type="match status" value="1"/>
</dbReference>
<dbReference type="InterPro" id="IPR001279">
    <property type="entry name" value="Metallo-B-lactamas"/>
</dbReference>
<dbReference type="InterPro" id="IPR036866">
    <property type="entry name" value="RibonucZ/Hydroxyglut_hydro"/>
</dbReference>
<feature type="domain" description="Metallo-beta-lactamase" evidence="1">
    <location>
        <begin position="40"/>
        <end position="232"/>
    </location>
</feature>
<dbReference type="SUPFAM" id="SSF56281">
    <property type="entry name" value="Metallo-hydrolase/oxidoreductase"/>
    <property type="match status" value="1"/>
</dbReference>
<dbReference type="STRING" id="530584.SAMN05421630_10173"/>
<dbReference type="Pfam" id="PF00753">
    <property type="entry name" value="Lactamase_B"/>
    <property type="match status" value="1"/>
</dbReference>
<evidence type="ECO:0000313" key="3">
    <source>
        <dbReference type="Proteomes" id="UP000199494"/>
    </source>
</evidence>